<sequence>MDSNSRILDQRAVAYEVKIGNDGTAIYDGALQTVRYWRRFERGQEEYTVDGTIYTPDIFALATGNAQFGRLYDARVKDKFKFDIFTSDDRKKGAQYGQVPKREYASSETTLRLMWRFMEQYTADEDLSPEGGVGALYSDGLDKSPAYLVDQGAAHEPGICYKHPDTDPRWRVLQ</sequence>
<dbReference type="AlphaFoldDB" id="A0A151A8T8"/>
<dbReference type="PATRIC" id="fig|1008153.3.peg.3998"/>
<dbReference type="OrthoDB" id="345949at2157"/>
<organism evidence="1 2">
    <name type="scientific">Halalkalicoccus paucihalophilus</name>
    <dbReference type="NCBI Taxonomy" id="1008153"/>
    <lineage>
        <taxon>Archaea</taxon>
        <taxon>Methanobacteriati</taxon>
        <taxon>Methanobacteriota</taxon>
        <taxon>Stenosarchaea group</taxon>
        <taxon>Halobacteria</taxon>
        <taxon>Halobacteriales</taxon>
        <taxon>Halococcaceae</taxon>
        <taxon>Halalkalicoccus</taxon>
    </lineage>
</organism>
<evidence type="ECO:0000313" key="2">
    <source>
        <dbReference type="Proteomes" id="UP000075321"/>
    </source>
</evidence>
<evidence type="ECO:0000313" key="1">
    <source>
        <dbReference type="EMBL" id="KYH24108.1"/>
    </source>
</evidence>
<comment type="caution">
    <text evidence="1">The sequence shown here is derived from an EMBL/GenBank/DDBJ whole genome shotgun (WGS) entry which is preliminary data.</text>
</comment>
<dbReference type="Proteomes" id="UP000075321">
    <property type="component" value="Unassembled WGS sequence"/>
</dbReference>
<reference evidence="1 2" key="1">
    <citation type="submission" date="2016-02" db="EMBL/GenBank/DDBJ databases">
        <title>Genome sequence of Halalkalicoccus paucihalophilus DSM 24557.</title>
        <authorList>
            <person name="Poehlein A."/>
            <person name="Daniel R."/>
        </authorList>
    </citation>
    <scope>NUCLEOTIDE SEQUENCE [LARGE SCALE GENOMIC DNA]</scope>
    <source>
        <strain evidence="1 2">DSM 24557</strain>
    </source>
</reference>
<dbReference type="RefSeq" id="WP_066385332.1">
    <property type="nucleotide sequence ID" value="NZ_LTAZ01000016.1"/>
</dbReference>
<protein>
    <submittedName>
        <fullName evidence="1">Uncharacterized protein</fullName>
    </submittedName>
</protein>
<dbReference type="EMBL" id="LTAZ01000016">
    <property type="protein sequence ID" value="KYH24108.1"/>
    <property type="molecule type" value="Genomic_DNA"/>
</dbReference>
<accession>A0A151A8T8</accession>
<proteinExistence type="predicted"/>
<gene>
    <name evidence="1" type="ORF">HAPAU_37510</name>
</gene>
<keyword evidence="2" id="KW-1185">Reference proteome</keyword>
<name>A0A151A8T8_9EURY</name>